<sequence length="125" mass="13720">FCSELYILISSLVLFLSKFRSFPELVSTFRAALSLVTKPQSASASPMSLPAPFSGEVKFVTERSKVAFLISLLTGQALLWAQAIWESQSGLINSFYAFSSHFKDVFSQSTDSYQVTTSSAMGLCH</sequence>
<reference evidence="2" key="1">
    <citation type="submission" date="2025-08" db="UniProtKB">
        <authorList>
            <consortium name="Ensembl"/>
        </authorList>
    </citation>
    <scope>IDENTIFICATION</scope>
</reference>
<dbReference type="Proteomes" id="UP000472270">
    <property type="component" value="Unassembled WGS sequence"/>
</dbReference>
<dbReference type="Pfam" id="PF16297">
    <property type="entry name" value="DUF4939"/>
    <property type="match status" value="1"/>
</dbReference>
<evidence type="ECO:0000313" key="2">
    <source>
        <dbReference type="Ensembl" id="ENSSRHP00000053969.1"/>
    </source>
</evidence>
<proteinExistence type="predicted"/>
<dbReference type="InterPro" id="IPR032549">
    <property type="entry name" value="DUF4939"/>
</dbReference>
<dbReference type="AlphaFoldDB" id="A0A673JLA2"/>
<evidence type="ECO:0000313" key="3">
    <source>
        <dbReference type="Proteomes" id="UP000472270"/>
    </source>
</evidence>
<name>A0A673JLA2_9TELE</name>
<dbReference type="Ensembl" id="ENSSRHT00000055493.1">
    <property type="protein sequence ID" value="ENSSRHP00000053969.1"/>
    <property type="gene ID" value="ENSSRHG00000027196.1"/>
</dbReference>
<organism evidence="2 3">
    <name type="scientific">Sinocyclocheilus rhinocerous</name>
    <dbReference type="NCBI Taxonomy" id="307959"/>
    <lineage>
        <taxon>Eukaryota</taxon>
        <taxon>Metazoa</taxon>
        <taxon>Chordata</taxon>
        <taxon>Craniata</taxon>
        <taxon>Vertebrata</taxon>
        <taxon>Euteleostomi</taxon>
        <taxon>Actinopterygii</taxon>
        <taxon>Neopterygii</taxon>
        <taxon>Teleostei</taxon>
        <taxon>Ostariophysi</taxon>
        <taxon>Cypriniformes</taxon>
        <taxon>Cyprinidae</taxon>
        <taxon>Cyprininae</taxon>
        <taxon>Sinocyclocheilus</taxon>
    </lineage>
</organism>
<accession>A0A673JLA2</accession>
<protein>
    <recommendedName>
        <fullName evidence="1">DUF4939 domain-containing protein</fullName>
    </recommendedName>
</protein>
<evidence type="ECO:0000259" key="1">
    <source>
        <dbReference type="Pfam" id="PF16297"/>
    </source>
</evidence>
<feature type="domain" description="DUF4939" evidence="1">
    <location>
        <begin position="56"/>
        <end position="111"/>
    </location>
</feature>
<reference evidence="2" key="2">
    <citation type="submission" date="2025-09" db="UniProtKB">
        <authorList>
            <consortium name="Ensembl"/>
        </authorList>
    </citation>
    <scope>IDENTIFICATION</scope>
</reference>
<keyword evidence="3" id="KW-1185">Reference proteome</keyword>